<dbReference type="InterPro" id="IPR023214">
    <property type="entry name" value="HAD_sf"/>
</dbReference>
<evidence type="ECO:0000313" key="2">
    <source>
        <dbReference type="Proteomes" id="UP001165082"/>
    </source>
</evidence>
<dbReference type="Gene3D" id="3.40.50.1000">
    <property type="entry name" value="HAD superfamily/HAD-like"/>
    <property type="match status" value="1"/>
</dbReference>
<sequence>MDGTLTPPGLIDFPHLRSSIRSIASTDPNNANNQLNLDEDALILASQLSPSGRSKCSLVLKSVEDKVLQEMSLSPGVVEVMRYCCVSGLRAAVVTRNIERVASRLSSLIGVYRSDSTAVLDPLIARNSLDPLTGLAVPPKPSPAALLSVCGSWGLRPADVLMVGDSWEDDVQAAGRAGCRSVLIDTGVDNSTGGRRSDLGEGRMYEPDWTVREFKDVMGVLVDNAPP</sequence>
<protein>
    <submittedName>
        <fullName evidence="1">Uncharacterized protein</fullName>
    </submittedName>
</protein>
<reference evidence="1" key="1">
    <citation type="submission" date="2022-07" db="EMBL/GenBank/DDBJ databases">
        <title>Genome analysis of Parmales, a sister group of diatoms, reveals the evolutionary specialization of diatoms from phago-mixotrophs to photoautotrophs.</title>
        <authorList>
            <person name="Ban H."/>
            <person name="Sato S."/>
            <person name="Yoshikawa S."/>
            <person name="Kazumasa Y."/>
            <person name="Nakamura Y."/>
            <person name="Ichinomiya M."/>
            <person name="Saitoh K."/>
            <person name="Sato N."/>
            <person name="Blanc-Mathieu R."/>
            <person name="Endo H."/>
            <person name="Kuwata A."/>
            <person name="Ogata H."/>
        </authorList>
    </citation>
    <scope>NUCLEOTIDE SEQUENCE</scope>
</reference>
<dbReference type="PANTHER" id="PTHR43885">
    <property type="entry name" value="HALOACID DEHALOGENASE-LIKE HYDROLASE"/>
    <property type="match status" value="1"/>
</dbReference>
<dbReference type="Pfam" id="PF13242">
    <property type="entry name" value="Hydrolase_like"/>
    <property type="match status" value="1"/>
</dbReference>
<organism evidence="1 2">
    <name type="scientific">Triparma retinervis</name>
    <dbReference type="NCBI Taxonomy" id="2557542"/>
    <lineage>
        <taxon>Eukaryota</taxon>
        <taxon>Sar</taxon>
        <taxon>Stramenopiles</taxon>
        <taxon>Ochrophyta</taxon>
        <taxon>Bolidophyceae</taxon>
        <taxon>Parmales</taxon>
        <taxon>Triparmaceae</taxon>
        <taxon>Triparma</taxon>
    </lineage>
</organism>
<evidence type="ECO:0000313" key="1">
    <source>
        <dbReference type="EMBL" id="GMH71786.1"/>
    </source>
</evidence>
<name>A0A9W7AJ45_9STRA</name>
<gene>
    <name evidence="1" type="ORF">TrRE_jg1279</name>
</gene>
<proteinExistence type="predicted"/>
<dbReference type="InterPro" id="IPR036412">
    <property type="entry name" value="HAD-like_sf"/>
</dbReference>
<keyword evidence="2" id="KW-1185">Reference proteome</keyword>
<accession>A0A9W7AJ45</accession>
<dbReference type="Proteomes" id="UP001165082">
    <property type="component" value="Unassembled WGS sequence"/>
</dbReference>
<comment type="caution">
    <text evidence="1">The sequence shown here is derived from an EMBL/GenBank/DDBJ whole genome shotgun (WGS) entry which is preliminary data.</text>
</comment>
<dbReference type="Gene3D" id="1.10.260.80">
    <property type="match status" value="1"/>
</dbReference>
<dbReference type="SUPFAM" id="SSF56784">
    <property type="entry name" value="HAD-like"/>
    <property type="match status" value="1"/>
</dbReference>
<dbReference type="PANTHER" id="PTHR43885:SF1">
    <property type="entry name" value="SUPERFAMILY HYDROLASE, PUTATIVE (AFU_ORTHOLOGUE AFUA_4G13290)-RELATED"/>
    <property type="match status" value="1"/>
</dbReference>
<dbReference type="OrthoDB" id="426235at2759"/>
<dbReference type="AlphaFoldDB" id="A0A9W7AJ45"/>
<dbReference type="EMBL" id="BRXZ01001461">
    <property type="protein sequence ID" value="GMH71786.1"/>
    <property type="molecule type" value="Genomic_DNA"/>
</dbReference>